<dbReference type="OrthoDB" id="8664638at2"/>
<dbReference type="AlphaFoldDB" id="A0A511D9P2"/>
<dbReference type="SUPFAM" id="SSF46785">
    <property type="entry name" value="Winged helix' DNA-binding domain"/>
    <property type="match status" value="1"/>
</dbReference>
<keyword evidence="3" id="KW-0804">Transcription</keyword>
<dbReference type="InterPro" id="IPR036388">
    <property type="entry name" value="WH-like_DNA-bd_sf"/>
</dbReference>
<evidence type="ECO:0000256" key="1">
    <source>
        <dbReference type="ARBA" id="ARBA00023015"/>
    </source>
</evidence>
<keyword evidence="2" id="KW-0238">DNA-binding</keyword>
<feature type="domain" description="HTH gntR-type" evidence="4">
    <location>
        <begin position="11"/>
        <end position="78"/>
    </location>
</feature>
<keyword evidence="1" id="KW-0805">Transcription regulation</keyword>
<dbReference type="GO" id="GO:0003700">
    <property type="term" value="F:DNA-binding transcription factor activity"/>
    <property type="evidence" value="ECO:0007669"/>
    <property type="project" value="InterPro"/>
</dbReference>
<proteinExistence type="predicted"/>
<comment type="caution">
    <text evidence="5">The sequence shown here is derived from an EMBL/GenBank/DDBJ whole genome shotgun (WGS) entry which is preliminary data.</text>
</comment>
<dbReference type="Gene3D" id="1.10.10.10">
    <property type="entry name" value="Winged helix-like DNA-binding domain superfamily/Winged helix DNA-binding domain"/>
    <property type="match status" value="1"/>
</dbReference>
<dbReference type="SMART" id="SM00895">
    <property type="entry name" value="FCD"/>
    <property type="match status" value="1"/>
</dbReference>
<dbReference type="InterPro" id="IPR008920">
    <property type="entry name" value="TF_FadR/GntR_C"/>
</dbReference>
<dbReference type="InterPro" id="IPR036390">
    <property type="entry name" value="WH_DNA-bd_sf"/>
</dbReference>
<evidence type="ECO:0000313" key="5">
    <source>
        <dbReference type="EMBL" id="GEL21506.1"/>
    </source>
</evidence>
<gene>
    <name evidence="5" type="ORF">PSU4_04600</name>
</gene>
<dbReference type="GO" id="GO:0003677">
    <property type="term" value="F:DNA binding"/>
    <property type="evidence" value="ECO:0007669"/>
    <property type="project" value="UniProtKB-KW"/>
</dbReference>
<sequence length="222" mass="24860">MADGTGGLARAVLRDQLRERLLARILDGEFAPGERIVESHVMKEYGVSQAPVREALRDLEAMRFVESFPHRGVRVRLISERELAEMYPVRAALEEVAGRAAAPVVTDDVLALLADEIEAMRAATRDGDVHAVLVHDARFHEIVFETADNALLLDVWRSLHAEIRALVTYTRVRVGLTEIVESHVPILQALRQRDAALAGKEMRHHIEHFGALAFREKTARPD</sequence>
<protein>
    <submittedName>
        <fullName evidence="5">GntR family transcriptional regulator</fullName>
    </submittedName>
</protein>
<name>A0A511D9P2_9PSEU</name>
<dbReference type="PANTHER" id="PTHR43537">
    <property type="entry name" value="TRANSCRIPTIONAL REGULATOR, GNTR FAMILY"/>
    <property type="match status" value="1"/>
</dbReference>
<dbReference type="EMBL" id="BJVJ01000003">
    <property type="protein sequence ID" value="GEL21506.1"/>
    <property type="molecule type" value="Genomic_DNA"/>
</dbReference>
<organism evidence="5 6">
    <name type="scientific">Pseudonocardia sulfidoxydans NBRC 16205</name>
    <dbReference type="NCBI Taxonomy" id="1223511"/>
    <lineage>
        <taxon>Bacteria</taxon>
        <taxon>Bacillati</taxon>
        <taxon>Actinomycetota</taxon>
        <taxon>Actinomycetes</taxon>
        <taxon>Pseudonocardiales</taxon>
        <taxon>Pseudonocardiaceae</taxon>
        <taxon>Pseudonocardia</taxon>
    </lineage>
</organism>
<accession>A0A511D9P2</accession>
<dbReference type="CDD" id="cd07377">
    <property type="entry name" value="WHTH_GntR"/>
    <property type="match status" value="1"/>
</dbReference>
<evidence type="ECO:0000256" key="3">
    <source>
        <dbReference type="ARBA" id="ARBA00023163"/>
    </source>
</evidence>
<keyword evidence="6" id="KW-1185">Reference proteome</keyword>
<dbReference type="Pfam" id="PF00392">
    <property type="entry name" value="GntR"/>
    <property type="match status" value="1"/>
</dbReference>
<dbReference type="SUPFAM" id="SSF48008">
    <property type="entry name" value="GntR ligand-binding domain-like"/>
    <property type="match status" value="1"/>
</dbReference>
<dbReference type="PROSITE" id="PS50949">
    <property type="entry name" value="HTH_GNTR"/>
    <property type="match status" value="1"/>
</dbReference>
<dbReference type="RefSeq" id="WP_147102251.1">
    <property type="nucleotide sequence ID" value="NZ_BJVJ01000003.1"/>
</dbReference>
<evidence type="ECO:0000259" key="4">
    <source>
        <dbReference type="PROSITE" id="PS50949"/>
    </source>
</evidence>
<dbReference type="PANTHER" id="PTHR43537:SF24">
    <property type="entry name" value="GLUCONATE OPERON TRANSCRIPTIONAL REPRESSOR"/>
    <property type="match status" value="1"/>
</dbReference>
<reference evidence="5 6" key="1">
    <citation type="submission" date="2019-07" db="EMBL/GenBank/DDBJ databases">
        <title>Whole genome shotgun sequence of Pseudonocardia sulfidoxydans NBRC 16205.</title>
        <authorList>
            <person name="Hosoyama A."/>
            <person name="Uohara A."/>
            <person name="Ohji S."/>
            <person name="Ichikawa N."/>
        </authorList>
    </citation>
    <scope>NUCLEOTIDE SEQUENCE [LARGE SCALE GENOMIC DNA]</scope>
    <source>
        <strain evidence="5 6">NBRC 16205</strain>
    </source>
</reference>
<dbReference type="Proteomes" id="UP000321685">
    <property type="component" value="Unassembled WGS sequence"/>
</dbReference>
<evidence type="ECO:0000256" key="2">
    <source>
        <dbReference type="ARBA" id="ARBA00023125"/>
    </source>
</evidence>
<dbReference type="InterPro" id="IPR011711">
    <property type="entry name" value="GntR_C"/>
</dbReference>
<dbReference type="Gene3D" id="1.20.120.530">
    <property type="entry name" value="GntR ligand-binding domain-like"/>
    <property type="match status" value="1"/>
</dbReference>
<dbReference type="Pfam" id="PF07729">
    <property type="entry name" value="FCD"/>
    <property type="match status" value="1"/>
</dbReference>
<evidence type="ECO:0000313" key="6">
    <source>
        <dbReference type="Proteomes" id="UP000321685"/>
    </source>
</evidence>
<dbReference type="InterPro" id="IPR000524">
    <property type="entry name" value="Tscrpt_reg_HTH_GntR"/>
</dbReference>
<dbReference type="SMART" id="SM00345">
    <property type="entry name" value="HTH_GNTR"/>
    <property type="match status" value="1"/>
</dbReference>